<feature type="region of interest" description="Disordered" evidence="1">
    <location>
        <begin position="335"/>
        <end position="354"/>
    </location>
</feature>
<evidence type="ECO:0000313" key="7">
    <source>
        <dbReference type="Proteomes" id="UP000246278"/>
    </source>
</evidence>
<protein>
    <submittedName>
        <fullName evidence="6">DNA helicase</fullName>
    </submittedName>
</protein>
<evidence type="ECO:0000259" key="5">
    <source>
        <dbReference type="Pfam" id="PF18741"/>
    </source>
</evidence>
<evidence type="ECO:0000256" key="1">
    <source>
        <dbReference type="SAM" id="MobiDB-lite"/>
    </source>
</evidence>
<dbReference type="FunFam" id="3.40.960.10:FF:000002">
    <property type="entry name" value="DNA helicase related protein"/>
    <property type="match status" value="1"/>
</dbReference>
<evidence type="ECO:0000259" key="3">
    <source>
        <dbReference type="Pfam" id="PF13086"/>
    </source>
</evidence>
<dbReference type="InterPro" id="IPR045055">
    <property type="entry name" value="DNA2/NAM7-like"/>
</dbReference>
<comment type="caution">
    <text evidence="6">The sequence shown here is derived from an EMBL/GenBank/DDBJ whole genome shotgun (WGS) entry which is preliminary data.</text>
</comment>
<reference evidence="7" key="1">
    <citation type="submission" date="2017-10" db="EMBL/GenBank/DDBJ databases">
        <authorList>
            <person name="Gaisin V.A."/>
            <person name="Rysina M.S."/>
            <person name="Grouzdev D.S."/>
        </authorList>
    </citation>
    <scope>NUCLEOTIDE SEQUENCE [LARGE SCALE GENOMIC DNA]</scope>
    <source>
        <strain evidence="7">V1</strain>
    </source>
</reference>
<organism evidence="6 7">
    <name type="scientific">Prosthecochloris marina</name>
    <dbReference type="NCBI Taxonomy" id="2017681"/>
    <lineage>
        <taxon>Bacteria</taxon>
        <taxon>Pseudomonadati</taxon>
        <taxon>Chlorobiota</taxon>
        <taxon>Chlorobiia</taxon>
        <taxon>Chlorobiales</taxon>
        <taxon>Chlorobiaceae</taxon>
        <taxon>Prosthecochloris</taxon>
    </lineage>
</organism>
<dbReference type="InterPro" id="IPR027417">
    <property type="entry name" value="P-loop_NTPase"/>
</dbReference>
<keyword evidence="6" id="KW-0378">Hydrolase</keyword>
<dbReference type="Proteomes" id="UP000246278">
    <property type="component" value="Unassembled WGS sequence"/>
</dbReference>
<dbReference type="InterPro" id="IPR025103">
    <property type="entry name" value="DUF4011"/>
</dbReference>
<keyword evidence="6" id="KW-0347">Helicase</keyword>
<evidence type="ECO:0000313" key="6">
    <source>
        <dbReference type="EMBL" id="PWW82774.1"/>
    </source>
</evidence>
<proteinExistence type="predicted"/>
<dbReference type="RefSeq" id="WP_110022493.1">
    <property type="nucleotide sequence ID" value="NZ_PDNZ01000002.1"/>
</dbReference>
<feature type="domain" description="Restriction endonuclease type II-like" evidence="5">
    <location>
        <begin position="1632"/>
        <end position="1729"/>
    </location>
</feature>
<feature type="domain" description="DUF3320" evidence="2">
    <location>
        <begin position="1846"/>
        <end position="1893"/>
    </location>
</feature>
<feature type="domain" description="DNA2/NAM7 helicase helicase" evidence="3">
    <location>
        <begin position="673"/>
        <end position="737"/>
    </location>
</feature>
<evidence type="ECO:0000259" key="4">
    <source>
        <dbReference type="Pfam" id="PF13087"/>
    </source>
</evidence>
<dbReference type="InterPro" id="IPR049468">
    <property type="entry name" value="Restrct_endonuc-II-like_dom"/>
</dbReference>
<accession>A0A317T7W6</accession>
<sequence>MTLKAPISVTIYSEMAPKLNFACHQSAFAFLRDLRIENNDPELALDNVVVTLSSNPSFLKPKSWRLEQLAPSGIVHIKDRDIELDGNFLLHLSDSIRGSVTITVEKDSSTLLKEESKTVELLAYNEWGGAGYMPELLAAFSIPNDPAVDRVLRDASLVLRKVGKPDGIDGYKSGSRQRVWEIASAIYTAVCNLGISYSLPPSSFEQNGQKIRLPGQILENRVATCLDTSMLFASALEQAGLNPIIALPNEHAVAGVWLQPEELSTIVIDEAETLRKRVQLKELLLIETTFVTSHPSPPFSKSVAAANDMFFPERDGSFNAAIDIRKARAHRFTPLGLKTGKPSDETESENAGSVELAMEDAPVLPDFDDNINEEKPDTPSGRLDRWQRKLLDLTARNALLNHRSSKTSLRIICPEPGFLEDKLAEGARISIQTVPRPTTLAQDEEIHRQRTGEVITEEYARSVLEKNQVLVDLPEAELSVRAVEIYRKAQTALQEGGANTLYLALGFLLWKHKEKDDRRFRAPLILLPVTLERKSVRSGIKMLAHDDEPRFNTTLLEMLRRDFDIDIRGLDGALPLDESGVDVNGIWDRMRREVKCVPGFEVIEDVVLGHFSFAKYLMWKDLVDRTDELRKNPVVRHLIDTPRENYPSDVSFVDAARLDQDFKPSDILAPLPVDSSQMAAIASAERGKDFIIIGPPGTGKSQTISNMIAHMLGKGKTVLFVSEKTAALEVVYRRLKDIGLERFCLELHSNKSSKTDVLKQLDNAWVSCQSKDVGKWENEAERLRALRDQLNFVVDRLHIRRRNGMTAFYAMGVKVRDGEFASRVNFSWPSADQHDEEELQSMHEAVEKLCVHLAEIGDVSKNTLQLITKGDWSPQWESQVVEQSGRLSVAADAAELACNALLEVLGITVPDRTMARLDAIASFAKILSESYRKQAAYALETDAVNRIEALEEAVSRLKAYADAQTKLSCSYDPLAWRNLDGNEIARRWKAANAAIWPKRIIERKRLIKEMKAGGAQGDPDPERDAVMLKRLREEGEAIDRLEKMLSGFKDWQGYDTNFDALSDLQNLGQTIRIAVSRLVDDASTLAELRGKIRILLNDGNDLLAPDATVGLAVHEFLKMNSALQDACDDFEAIAGKAIRDHFSKTDKALEAIRETAETITLRHTELRDWCAWRRSRTAALDLELAPLVEAIENGRVPVDEIEKTFEAAYCAWWSSAVIGEDEILRTFSTPEHTATIEKFRTLDQQFQRLTADYILAKLSGKLPDSDEVRRNSSWGNLRREIKKTIRHKPVRQLLDEIPDVLTTLAPCLMMSPLSVAQYLPAGQEHFDVVIFDEASQITVWDAVGALARGRQVIVAGDPKQMPPTNFFARTDDDSYGDIETESDLESILDEMLGASIPEKLLNLHYRSRRESLIAFSNSRYYDNELITFPAPVHPDLAVSLRRPEGYYARGKGRHNEGEARAIVSEILMRLTHSDENLRKQSIGVVTFNSEQQSLIENMLDAARSKNPHIEWAFSSQSVLEPVFVKNLETVQGDERDVILFSVTYGPDQSGYITMNFGPLNRDGGERRLNVAMTRARSEMVVFSTLSPDRIDLSRTQARAVTDLKHFLEYAERGPSVLGAAVYGSIRDFDSPFELAVARALRDKGWKVHPQVGVSAYRIDLGIVHPDEPGRYLAGIECDGAMYHSSAFAKERDKIRQSVLEGLGWKLLRIWSTDWWTYHAKALNDLHDELKNLLEADRQKKKEKVVSQTENRSDKNGDNDSLKENYSEDNRRAITEEEAMKEVNHSDFIPPQSGMVERRHTSETAMLNQDLQSVTDKSPDRLDEDAKCIYKVATLDEEIYRPEPEIFYSDEYKPRLMKMINYIIDIESPIHEHVLIRRIARHHGFHRAGKQIRDIVINLARPRSNQTKERIGLFFWRKGISGEDSLPARYENRNDEMRKVEYICKEEIQAINSLLSMDGDPVEFARRIGIVRLSQNARKRLVEVFESSSD</sequence>
<dbReference type="Pfam" id="PF13087">
    <property type="entry name" value="AAA_12"/>
    <property type="match status" value="1"/>
</dbReference>
<dbReference type="Pfam" id="PF13195">
    <property type="entry name" value="DUF4011"/>
    <property type="match status" value="1"/>
</dbReference>
<dbReference type="EMBL" id="PDNZ01000002">
    <property type="protein sequence ID" value="PWW82774.1"/>
    <property type="molecule type" value="Genomic_DNA"/>
</dbReference>
<dbReference type="FunFam" id="3.40.50.300:FF:002063">
    <property type="entry name" value="DNA helicase related protein"/>
    <property type="match status" value="1"/>
</dbReference>
<feature type="compositionally biased region" description="Basic and acidic residues" evidence="1">
    <location>
        <begin position="1750"/>
        <end position="1767"/>
    </location>
</feature>
<dbReference type="OrthoDB" id="9757917at2"/>
<name>A0A317T7W6_9CHLB</name>
<evidence type="ECO:0000259" key="2">
    <source>
        <dbReference type="Pfam" id="PF11784"/>
    </source>
</evidence>
<gene>
    <name evidence="6" type="ORF">CR164_03265</name>
</gene>
<dbReference type="InterPro" id="IPR021754">
    <property type="entry name" value="DUF3320"/>
</dbReference>
<dbReference type="InterPro" id="IPR011335">
    <property type="entry name" value="Restrct_endonuc-II-like"/>
</dbReference>
<dbReference type="InterPro" id="IPR041679">
    <property type="entry name" value="DNA2/NAM7-like_C"/>
</dbReference>
<dbReference type="CDD" id="cd18808">
    <property type="entry name" value="SF1_C_Upf1"/>
    <property type="match status" value="1"/>
</dbReference>
<feature type="region of interest" description="Disordered" evidence="1">
    <location>
        <begin position="1738"/>
        <end position="1767"/>
    </location>
</feature>
<keyword evidence="7" id="KW-1185">Reference proteome</keyword>
<dbReference type="SUPFAM" id="SSF52540">
    <property type="entry name" value="P-loop containing nucleoside triphosphate hydrolases"/>
    <property type="match status" value="1"/>
</dbReference>
<dbReference type="PANTHER" id="PTHR10887:SF495">
    <property type="entry name" value="HELICASE SENATAXIN ISOFORM X1-RELATED"/>
    <property type="match status" value="1"/>
</dbReference>
<dbReference type="Pfam" id="PF13086">
    <property type="entry name" value="AAA_11"/>
    <property type="match status" value="2"/>
</dbReference>
<keyword evidence="6" id="KW-0547">Nucleotide-binding</keyword>
<keyword evidence="6" id="KW-0067">ATP-binding</keyword>
<dbReference type="Gene3D" id="3.40.50.300">
    <property type="entry name" value="P-loop containing nucleotide triphosphate hydrolases"/>
    <property type="match status" value="3"/>
</dbReference>
<dbReference type="Pfam" id="PF18741">
    <property type="entry name" value="MTES_1575"/>
    <property type="match status" value="1"/>
</dbReference>
<dbReference type="PANTHER" id="PTHR10887">
    <property type="entry name" value="DNA2/NAM7 HELICASE FAMILY"/>
    <property type="match status" value="1"/>
</dbReference>
<dbReference type="InterPro" id="IPR041677">
    <property type="entry name" value="DNA2/NAM7_AAA_11"/>
</dbReference>
<feature type="domain" description="DNA2/NAM7 helicase helicase" evidence="3">
    <location>
        <begin position="1272"/>
        <end position="1364"/>
    </location>
</feature>
<dbReference type="InterPro" id="IPR047187">
    <property type="entry name" value="SF1_C_Upf1"/>
</dbReference>
<feature type="domain" description="DNA2/NAM7 helicase-like C-terminal" evidence="4">
    <location>
        <begin position="1386"/>
        <end position="1583"/>
    </location>
</feature>
<dbReference type="GO" id="GO:0004386">
    <property type="term" value="F:helicase activity"/>
    <property type="evidence" value="ECO:0007669"/>
    <property type="project" value="UniProtKB-KW"/>
</dbReference>
<dbReference type="Pfam" id="PF11784">
    <property type="entry name" value="DUF3320"/>
    <property type="match status" value="1"/>
</dbReference>
<dbReference type="Gene3D" id="3.40.960.10">
    <property type="entry name" value="VSR Endonuclease"/>
    <property type="match status" value="1"/>
</dbReference>
<dbReference type="SUPFAM" id="SSF52980">
    <property type="entry name" value="Restriction endonuclease-like"/>
    <property type="match status" value="1"/>
</dbReference>